<dbReference type="InterPro" id="IPR049809">
    <property type="entry name" value="YehF/YfeS-like_WGR"/>
</dbReference>
<dbReference type="InterPro" id="IPR035948">
    <property type="entry name" value="YwqG-like_sf"/>
</dbReference>
<dbReference type="OrthoDB" id="57088at2"/>
<protein>
    <submittedName>
        <fullName evidence="2">DUF1963 domain-containing protein</fullName>
    </submittedName>
</protein>
<dbReference type="EMBL" id="QYUJ01000014">
    <property type="protein sequence ID" value="RJF71492.1"/>
    <property type="molecule type" value="Genomic_DNA"/>
</dbReference>
<sequence>MRETDRTMLTYLEFSDGTGKGHKFYEARTEGSTLTLRYGRIGTEGQTQVKSFPTPEAALAEADRKLTEKRSKGYVEATLGERGKQAVPVPALRLPKALAAHRDALETSVRPYVSLTGHAGKAQPWTSKLGGTPYRPLGSAWPHAQDGTPLAFLAQINFAEMSLLGDFPGQGIVQFFIRGNDFYGANLDAVHYDMAALASTINFQVIYHPAVVEDETQLDLKVPAVPAEDFGLPHDPATTYVLRGTLKSGPVTTDDRAFEAVTGHRAWELLGADEAGEDEVEHAFERYAKLAGTGHKLGGYPNFTQNDPRALEDPHVLLFQLDSDDDLNMMWGDVGIANFFISPQDLAQRDFSRVAYHWDCG</sequence>
<keyword evidence="3" id="KW-1185">Reference proteome</keyword>
<evidence type="ECO:0000259" key="1">
    <source>
        <dbReference type="PROSITE" id="PS51977"/>
    </source>
</evidence>
<dbReference type="AlphaFoldDB" id="A0A418V5X0"/>
<dbReference type="Proteomes" id="UP000286287">
    <property type="component" value="Unassembled WGS sequence"/>
</dbReference>
<evidence type="ECO:0000313" key="3">
    <source>
        <dbReference type="Proteomes" id="UP000286287"/>
    </source>
</evidence>
<dbReference type="PROSITE" id="PS51977">
    <property type="entry name" value="WGR"/>
    <property type="match status" value="1"/>
</dbReference>
<dbReference type="PANTHER" id="PTHR36436:SF6">
    <property type="entry name" value="SLL5081 PROTEIN"/>
    <property type="match status" value="1"/>
</dbReference>
<dbReference type="Pfam" id="PF09234">
    <property type="entry name" value="DUF1963"/>
    <property type="match status" value="1"/>
</dbReference>
<dbReference type="InterPro" id="IPR036930">
    <property type="entry name" value="WGR_dom_sf"/>
</dbReference>
<evidence type="ECO:0000313" key="2">
    <source>
        <dbReference type="EMBL" id="RJF71492.1"/>
    </source>
</evidence>
<name>A0A418V5X0_9DEIO</name>
<proteinExistence type="predicted"/>
<dbReference type="SUPFAM" id="SSF103032">
    <property type="entry name" value="Hypothetical protein YwqG"/>
    <property type="match status" value="1"/>
</dbReference>
<comment type="caution">
    <text evidence="2">The sequence shown here is derived from an EMBL/GenBank/DDBJ whole genome shotgun (WGS) entry which is preliminary data.</text>
</comment>
<gene>
    <name evidence="2" type="ORF">D3875_07845</name>
</gene>
<dbReference type="SUPFAM" id="SSF142921">
    <property type="entry name" value="WGR domain-like"/>
    <property type="match status" value="1"/>
</dbReference>
<dbReference type="Pfam" id="PF05406">
    <property type="entry name" value="WGR"/>
    <property type="match status" value="1"/>
</dbReference>
<dbReference type="RefSeq" id="WP_119762722.1">
    <property type="nucleotide sequence ID" value="NZ_QYUJ01000014.1"/>
</dbReference>
<feature type="domain" description="WGR" evidence="1">
    <location>
        <begin position="1"/>
        <end position="89"/>
    </location>
</feature>
<dbReference type="Gene3D" id="2.20.140.10">
    <property type="entry name" value="WGR domain"/>
    <property type="match status" value="1"/>
</dbReference>
<reference evidence="2 3" key="1">
    <citation type="submission" date="2018-09" db="EMBL/GenBank/DDBJ databases">
        <authorList>
            <person name="Zhu H."/>
        </authorList>
    </citation>
    <scope>NUCLEOTIDE SEQUENCE [LARGE SCALE GENOMIC DNA]</scope>
    <source>
        <strain evidence="2 3">K2S05-167</strain>
    </source>
</reference>
<dbReference type="InterPro" id="IPR015315">
    <property type="entry name" value="DUF1963"/>
</dbReference>
<dbReference type="Gene3D" id="2.30.320.10">
    <property type="entry name" value="YwqG-like"/>
    <property type="match status" value="1"/>
</dbReference>
<dbReference type="InterPro" id="IPR008893">
    <property type="entry name" value="WGR_domain"/>
</dbReference>
<dbReference type="SMART" id="SM00773">
    <property type="entry name" value="WGR"/>
    <property type="match status" value="1"/>
</dbReference>
<dbReference type="CDD" id="cd07996">
    <property type="entry name" value="WGR_MMR_like"/>
    <property type="match status" value="1"/>
</dbReference>
<dbReference type="PANTHER" id="PTHR36436">
    <property type="entry name" value="SLL5081 PROTEIN"/>
    <property type="match status" value="1"/>
</dbReference>
<organism evidence="2 3">
    <name type="scientific">Deinococcus cavernae</name>
    <dbReference type="NCBI Taxonomy" id="2320857"/>
    <lineage>
        <taxon>Bacteria</taxon>
        <taxon>Thermotogati</taxon>
        <taxon>Deinococcota</taxon>
        <taxon>Deinococci</taxon>
        <taxon>Deinococcales</taxon>
        <taxon>Deinococcaceae</taxon>
        <taxon>Deinococcus</taxon>
    </lineage>
</organism>
<accession>A0A418V5X0</accession>